<proteinExistence type="predicted"/>
<dbReference type="Proteomes" id="UP001140096">
    <property type="component" value="Unassembled WGS sequence"/>
</dbReference>
<evidence type="ECO:0000313" key="1">
    <source>
        <dbReference type="EMBL" id="KAJ2813845.1"/>
    </source>
</evidence>
<reference evidence="1" key="1">
    <citation type="submission" date="2022-07" db="EMBL/GenBank/DDBJ databases">
        <title>Phylogenomic reconstructions and comparative analyses of Kickxellomycotina fungi.</title>
        <authorList>
            <person name="Reynolds N.K."/>
            <person name="Stajich J.E."/>
            <person name="Barry K."/>
            <person name="Grigoriev I.V."/>
            <person name="Crous P."/>
            <person name="Smith M.E."/>
        </authorList>
    </citation>
    <scope>NUCLEOTIDE SEQUENCE</scope>
    <source>
        <strain evidence="1">CBS 102833</strain>
    </source>
</reference>
<keyword evidence="2" id="KW-1185">Reference proteome</keyword>
<comment type="caution">
    <text evidence="1">The sequence shown here is derived from an EMBL/GenBank/DDBJ whole genome shotgun (WGS) entry which is preliminary data.</text>
</comment>
<evidence type="ECO:0000313" key="2">
    <source>
        <dbReference type="Proteomes" id="UP001140096"/>
    </source>
</evidence>
<protein>
    <submittedName>
        <fullName evidence="1">Uncharacterized protein</fullName>
    </submittedName>
</protein>
<gene>
    <name evidence="1" type="ORF">H4S07_000359</name>
</gene>
<organism evidence="1 2">
    <name type="scientific">Coemansia furcata</name>
    <dbReference type="NCBI Taxonomy" id="417177"/>
    <lineage>
        <taxon>Eukaryota</taxon>
        <taxon>Fungi</taxon>
        <taxon>Fungi incertae sedis</taxon>
        <taxon>Zoopagomycota</taxon>
        <taxon>Kickxellomycotina</taxon>
        <taxon>Kickxellomycetes</taxon>
        <taxon>Kickxellales</taxon>
        <taxon>Kickxellaceae</taxon>
        <taxon>Coemansia</taxon>
    </lineage>
</organism>
<accession>A0ACC1LQX9</accession>
<name>A0ACC1LQX9_9FUNG</name>
<dbReference type="EMBL" id="JANBUP010000017">
    <property type="protein sequence ID" value="KAJ2813845.1"/>
    <property type="molecule type" value="Genomic_DNA"/>
</dbReference>
<sequence>MGRAKDCLYSLFRRRSSSTSTSSASTSKPPASDRTTASSDMTAVDNSTHPHNAIIPRCSIFEPPLPYNSYDTYTSESRQYISTGGFHVYKSFPSESLLPLEDEGIGRLKNFYEAWFPKSGFMSRDKVSGIYILTIVNAGLLDGTTYCGDTATALPLQKHHIQCLYSGTGVRRECNMGSSSAVCTGAELWIKSSLPVAGPWTQSLYIPPTLRLNKMCPIAAPKSDFTKFVNPDPDNLTRLPAITADASSQVFELDSDVHVYICRLVPCAVVNHTAVASERCANEPPVYEIPKLRRATTTLSTNRGPVHTNHHYATARHGPERPRNIYIHVFSDYSKAGTTRQGGARLMLPGSIQLSCGDGINLINVRPGANISIKNIGYDRAQFVLVDMPGCNKSDADARSI</sequence>